<organism evidence="1 2">
    <name type="scientific">Glossina pallidipes</name>
    <name type="common">Tsetse fly</name>
    <dbReference type="NCBI Taxonomy" id="7398"/>
    <lineage>
        <taxon>Eukaryota</taxon>
        <taxon>Metazoa</taxon>
        <taxon>Ecdysozoa</taxon>
        <taxon>Arthropoda</taxon>
        <taxon>Hexapoda</taxon>
        <taxon>Insecta</taxon>
        <taxon>Pterygota</taxon>
        <taxon>Neoptera</taxon>
        <taxon>Endopterygota</taxon>
        <taxon>Diptera</taxon>
        <taxon>Brachycera</taxon>
        <taxon>Muscomorpha</taxon>
        <taxon>Hippoboscoidea</taxon>
        <taxon>Glossinidae</taxon>
        <taxon>Glossina</taxon>
    </lineage>
</organism>
<evidence type="ECO:0000313" key="2">
    <source>
        <dbReference type="Proteomes" id="UP000092445"/>
    </source>
</evidence>
<accession>A0A1A9ZBD2</accession>
<dbReference type="EnsemblMetazoa" id="GPAI009423-RA">
    <property type="protein sequence ID" value="GPAI009423-PA"/>
    <property type="gene ID" value="GPAI009423"/>
</dbReference>
<proteinExistence type="predicted"/>
<reference evidence="1" key="2">
    <citation type="submission" date="2020-05" db="UniProtKB">
        <authorList>
            <consortium name="EnsemblMetazoa"/>
        </authorList>
    </citation>
    <scope>IDENTIFICATION</scope>
    <source>
        <strain evidence="1">IAEA</strain>
    </source>
</reference>
<name>A0A1A9ZBD2_GLOPL</name>
<dbReference type="VEuPathDB" id="VectorBase:GPAI009423"/>
<evidence type="ECO:0000313" key="1">
    <source>
        <dbReference type="EnsemblMetazoa" id="GPAI009423-PA"/>
    </source>
</evidence>
<dbReference type="AlphaFoldDB" id="A0A1A9ZBD2"/>
<dbReference type="Proteomes" id="UP000092445">
    <property type="component" value="Unassembled WGS sequence"/>
</dbReference>
<reference evidence="2" key="1">
    <citation type="submission" date="2014-03" db="EMBL/GenBank/DDBJ databases">
        <authorList>
            <person name="Aksoy S."/>
            <person name="Warren W."/>
            <person name="Wilson R.K."/>
        </authorList>
    </citation>
    <scope>NUCLEOTIDE SEQUENCE [LARGE SCALE GENOMIC DNA]</scope>
    <source>
        <strain evidence="2">IAEA</strain>
    </source>
</reference>
<keyword evidence="2" id="KW-1185">Reference proteome</keyword>
<sequence>MIECTPCSVARGPSPAGPVSKQILISAAATSSEVKYNGAVAVDQMSFDLDGLSSPNPTLANKSQDQSDKLAIPKDKWLERLSSAPRVSYAHTIKRTLNMAPVECDRSAATSSNASHNYAIDLSRKTNANSQVNCSTMPFALTLCKKISEHYNLAVFCDALVLGYGLRFGGWLPGGIFSISNLTNIANRFWLLGS</sequence>
<protein>
    <submittedName>
        <fullName evidence="1">Uncharacterized protein</fullName>
    </submittedName>
</protein>